<dbReference type="Pfam" id="PF05724">
    <property type="entry name" value="TPMT"/>
    <property type="match status" value="1"/>
</dbReference>
<keyword evidence="4" id="KW-0732">Signal</keyword>
<dbReference type="Ensembl" id="ENSAPOT00000030481.1">
    <property type="protein sequence ID" value="ENSAPOP00000020365.1"/>
    <property type="gene ID" value="ENSAPOG00000023922.1"/>
</dbReference>
<accession>A0A3Q1GT66</accession>
<name>A0A3Q1GT66_9TELE</name>
<keyword evidence="3" id="KW-0949">S-adenosyl-L-methionine</keyword>
<evidence type="ECO:0000256" key="3">
    <source>
        <dbReference type="ARBA" id="ARBA00022691"/>
    </source>
</evidence>
<dbReference type="Gene3D" id="3.40.50.150">
    <property type="entry name" value="Vaccinia Virus protein VP39"/>
    <property type="match status" value="1"/>
</dbReference>
<evidence type="ECO:0000313" key="5">
    <source>
        <dbReference type="Ensembl" id="ENSAPOP00000020365.1"/>
    </source>
</evidence>
<dbReference type="GO" id="GO:0032259">
    <property type="term" value="P:methylation"/>
    <property type="evidence" value="ECO:0007669"/>
    <property type="project" value="UniProtKB-KW"/>
</dbReference>
<evidence type="ECO:0000256" key="4">
    <source>
        <dbReference type="SAM" id="SignalP"/>
    </source>
</evidence>
<dbReference type="PANTHER" id="PTHR10259">
    <property type="entry name" value="THIOPURINE S-METHYLTRANSFERASE"/>
    <property type="match status" value="1"/>
</dbReference>
<evidence type="ECO:0000313" key="6">
    <source>
        <dbReference type="Proteomes" id="UP000257200"/>
    </source>
</evidence>
<feature type="chain" id="PRO_5018734507" description="Thiopurine S-methyltransferase" evidence="4">
    <location>
        <begin position="22"/>
        <end position="59"/>
    </location>
</feature>
<dbReference type="GeneTree" id="ENSGT01060000250499"/>
<dbReference type="PANTHER" id="PTHR10259:SF11">
    <property type="entry name" value="THIOPURINE S-METHYLTRANSFERASE"/>
    <property type="match status" value="1"/>
</dbReference>
<dbReference type="Proteomes" id="UP000257200">
    <property type="component" value="Unplaced"/>
</dbReference>
<dbReference type="GO" id="GO:0008119">
    <property type="term" value="F:thiopurine S-methyltransferase activity"/>
    <property type="evidence" value="ECO:0007669"/>
    <property type="project" value="TreeGrafter"/>
</dbReference>
<reference evidence="5" key="1">
    <citation type="submission" date="2025-08" db="UniProtKB">
        <authorList>
            <consortium name="Ensembl"/>
        </authorList>
    </citation>
    <scope>IDENTIFICATION</scope>
</reference>
<dbReference type="InterPro" id="IPR029063">
    <property type="entry name" value="SAM-dependent_MTases_sf"/>
</dbReference>
<feature type="signal peptide" evidence="4">
    <location>
        <begin position="1"/>
        <end position="21"/>
    </location>
</feature>
<organism evidence="5 6">
    <name type="scientific">Acanthochromis polyacanthus</name>
    <name type="common">spiny chromis</name>
    <dbReference type="NCBI Taxonomy" id="80966"/>
    <lineage>
        <taxon>Eukaryota</taxon>
        <taxon>Metazoa</taxon>
        <taxon>Chordata</taxon>
        <taxon>Craniata</taxon>
        <taxon>Vertebrata</taxon>
        <taxon>Euteleostomi</taxon>
        <taxon>Actinopterygii</taxon>
        <taxon>Neopterygii</taxon>
        <taxon>Teleostei</taxon>
        <taxon>Neoteleostei</taxon>
        <taxon>Acanthomorphata</taxon>
        <taxon>Ovalentaria</taxon>
        <taxon>Pomacentridae</taxon>
        <taxon>Acanthochromis</taxon>
    </lineage>
</organism>
<dbReference type="STRING" id="80966.ENSAPOP00000020365"/>
<keyword evidence="6" id="KW-1185">Reference proteome</keyword>
<dbReference type="InterPro" id="IPR008854">
    <property type="entry name" value="TPMT"/>
</dbReference>
<keyword evidence="2" id="KW-0808">Transferase</keyword>
<dbReference type="PROSITE" id="PS51585">
    <property type="entry name" value="SAM_MT_TPMT"/>
    <property type="match status" value="1"/>
</dbReference>
<proteinExistence type="predicted"/>
<protein>
    <recommendedName>
        <fullName evidence="7">Thiopurine S-methyltransferase</fullName>
    </recommendedName>
</protein>
<evidence type="ECO:0000256" key="2">
    <source>
        <dbReference type="ARBA" id="ARBA00022679"/>
    </source>
</evidence>
<keyword evidence="1" id="KW-0489">Methyltransferase</keyword>
<evidence type="ECO:0008006" key="7">
    <source>
        <dbReference type="Google" id="ProtNLM"/>
    </source>
</evidence>
<reference evidence="5" key="2">
    <citation type="submission" date="2025-09" db="UniProtKB">
        <authorList>
            <consortium name="Ensembl"/>
        </authorList>
    </citation>
    <scope>IDENTIFICATION</scope>
</reference>
<dbReference type="AlphaFoldDB" id="A0A3Q1GT66"/>
<evidence type="ECO:0000256" key="1">
    <source>
        <dbReference type="ARBA" id="ARBA00022603"/>
    </source>
</evidence>
<sequence length="59" mass="7029">SFHFLMMLKIVFKLFLHSMLENNIDKVLNGRKGVRFFFPLCGKAVDMKWLNLYYSLTVL</sequence>
<dbReference type="InParanoid" id="A0A3Q1GT66"/>